<dbReference type="RefSeq" id="WP_078167375.1">
    <property type="nucleotide sequence ID" value="NZ_CP049279.1"/>
</dbReference>
<dbReference type="AlphaFoldDB" id="A0A7G6KF86"/>
<gene>
    <name evidence="1" type="ORF">G5S56_24305</name>
</gene>
<dbReference type="Proteomes" id="UP000515238">
    <property type="component" value="Plasmid p600690_216"/>
</dbReference>
<name>A0A7G6KF86_SHIBO</name>
<reference evidence="1 2" key="1">
    <citation type="submission" date="2020-08" db="EMBL/GenBank/DDBJ databases">
        <title>Complete genome sequencing of Shigella boydii.</title>
        <authorList>
            <person name="Hazen T.H."/>
            <person name="Michalski J.M."/>
            <person name="Rasko D.A."/>
        </authorList>
    </citation>
    <scope>NUCLEOTIDE SEQUENCE [LARGE SCALE GENOMIC DNA]</scope>
    <source>
        <strain evidence="1 2">600690</strain>
        <plasmid evidence="1 2">p600690_216</plasmid>
    </source>
</reference>
<evidence type="ECO:0000313" key="1">
    <source>
        <dbReference type="EMBL" id="QNC65879.1"/>
    </source>
</evidence>
<dbReference type="EMBL" id="CP049279">
    <property type="protein sequence ID" value="QNC65879.1"/>
    <property type="molecule type" value="Genomic_DNA"/>
</dbReference>
<accession>A0A7G6KF86</accession>
<sequence>MAQLKAAVKEGETISSVSVKRLRETIFFKQRRYGETGDFTVKYCSKKTLIKAKFLLKQPIKNW</sequence>
<evidence type="ECO:0000313" key="2">
    <source>
        <dbReference type="Proteomes" id="UP000515238"/>
    </source>
</evidence>
<proteinExistence type="predicted"/>
<protein>
    <submittedName>
        <fullName evidence="1">Uncharacterized protein</fullName>
    </submittedName>
</protein>
<geneLocation type="plasmid" evidence="1 2">
    <name>p600690_216</name>
</geneLocation>
<organism evidence="1 2">
    <name type="scientific">Shigella boydii</name>
    <dbReference type="NCBI Taxonomy" id="621"/>
    <lineage>
        <taxon>Bacteria</taxon>
        <taxon>Pseudomonadati</taxon>
        <taxon>Pseudomonadota</taxon>
        <taxon>Gammaproteobacteria</taxon>
        <taxon>Enterobacterales</taxon>
        <taxon>Enterobacteriaceae</taxon>
        <taxon>Shigella</taxon>
    </lineage>
</organism>
<keyword evidence="1" id="KW-0614">Plasmid</keyword>